<name>A0A6N7Q5P9_9BACT</name>
<evidence type="ECO:0000256" key="5">
    <source>
        <dbReference type="ARBA" id="ARBA00023244"/>
    </source>
</evidence>
<dbReference type="EMBL" id="WJIE01000019">
    <property type="protein sequence ID" value="MRG97604.1"/>
    <property type="molecule type" value="Genomic_DNA"/>
</dbReference>
<comment type="caution">
    <text evidence="7">The sequence shown here is derived from an EMBL/GenBank/DDBJ whole genome shotgun (WGS) entry which is preliminary data.</text>
</comment>
<comment type="pathway">
    <text evidence="1">Porphyrin-containing compound metabolism; siroheme biosynthesis; sirohydrochlorin from precorrin-2: step 1/1.</text>
</comment>
<dbReference type="GO" id="GO:0043115">
    <property type="term" value="F:precorrin-2 dehydrogenase activity"/>
    <property type="evidence" value="ECO:0007669"/>
    <property type="project" value="UniProtKB-EC"/>
</dbReference>
<dbReference type="UniPathway" id="UPA00262">
    <property type="reaction ID" value="UER00222"/>
</dbReference>
<dbReference type="PANTHER" id="PTHR35330">
    <property type="entry name" value="SIROHEME BIOSYNTHESIS PROTEIN MET8"/>
    <property type="match status" value="1"/>
</dbReference>
<dbReference type="Gene3D" id="3.40.50.720">
    <property type="entry name" value="NAD(P)-binding Rossmann-like Domain"/>
    <property type="match status" value="1"/>
</dbReference>
<accession>A0A6N7Q5P9</accession>
<dbReference type="GO" id="GO:0019354">
    <property type="term" value="P:siroheme biosynthetic process"/>
    <property type="evidence" value="ECO:0007669"/>
    <property type="project" value="UniProtKB-UniPathway"/>
</dbReference>
<reference evidence="7 8" key="1">
    <citation type="submission" date="2019-10" db="EMBL/GenBank/DDBJ databases">
        <title>A soil myxobacterium in the family Polyangiaceae.</title>
        <authorList>
            <person name="Li Y."/>
            <person name="Wang J."/>
        </authorList>
    </citation>
    <scope>NUCLEOTIDE SEQUENCE [LARGE SCALE GENOMIC DNA]</scope>
    <source>
        <strain evidence="7 8">DSM 14734</strain>
    </source>
</reference>
<dbReference type="RefSeq" id="WP_338046736.1">
    <property type="nucleotide sequence ID" value="NZ_WJIE01000019.1"/>
</dbReference>
<dbReference type="EC" id="1.3.1.76" evidence="2"/>
<evidence type="ECO:0000256" key="1">
    <source>
        <dbReference type="ARBA" id="ARBA00005010"/>
    </source>
</evidence>
<proteinExistence type="predicted"/>
<dbReference type="SUPFAM" id="SSF51735">
    <property type="entry name" value="NAD(P)-binding Rossmann-fold domains"/>
    <property type="match status" value="1"/>
</dbReference>
<dbReference type="Gene3D" id="3.30.160.110">
    <property type="entry name" value="Siroheme synthase, domain 2"/>
    <property type="match status" value="1"/>
</dbReference>
<keyword evidence="3" id="KW-0560">Oxidoreductase</keyword>
<sequence>MRYLPVEVDVQGREALVVGASVEVVSKVERLLEAGARVVVVASGEVDPAITRLAAEGRVTLERREASAADIDGKVIVYVATTEDGRAAPFHARGLVEGRLVCTLDRPELSTFVNPAVVRAAGLTMTFATGGTSPGALRRIREDLEALFADPRFARFLEALAGLRERLPRGERAARMAEAVKGFAVEARLRFPEWIDRGEEP</sequence>
<evidence type="ECO:0000256" key="2">
    <source>
        <dbReference type="ARBA" id="ARBA00012400"/>
    </source>
</evidence>
<dbReference type="GO" id="GO:0004325">
    <property type="term" value="F:ferrochelatase activity"/>
    <property type="evidence" value="ECO:0007669"/>
    <property type="project" value="InterPro"/>
</dbReference>
<keyword evidence="8" id="KW-1185">Reference proteome</keyword>
<evidence type="ECO:0000256" key="6">
    <source>
        <dbReference type="ARBA" id="ARBA00047561"/>
    </source>
</evidence>
<keyword evidence="4" id="KW-0520">NAD</keyword>
<dbReference type="InterPro" id="IPR006367">
    <property type="entry name" value="Sirohaem_synthase_N"/>
</dbReference>
<dbReference type="PANTHER" id="PTHR35330:SF1">
    <property type="entry name" value="SIROHEME BIOSYNTHESIS PROTEIN MET8"/>
    <property type="match status" value="1"/>
</dbReference>
<dbReference type="InterPro" id="IPR028161">
    <property type="entry name" value="Met8-like"/>
</dbReference>
<gene>
    <name evidence="7" type="ORF">GF068_37615</name>
</gene>
<protein>
    <recommendedName>
        <fullName evidence="2">precorrin-2 dehydrogenase</fullName>
        <ecNumber evidence="2">1.3.1.76</ecNumber>
    </recommendedName>
</protein>
<dbReference type="Pfam" id="PF13241">
    <property type="entry name" value="NAD_binding_7"/>
    <property type="match status" value="1"/>
</dbReference>
<organism evidence="7 8">
    <name type="scientific">Polyangium spumosum</name>
    <dbReference type="NCBI Taxonomy" id="889282"/>
    <lineage>
        <taxon>Bacteria</taxon>
        <taxon>Pseudomonadati</taxon>
        <taxon>Myxococcota</taxon>
        <taxon>Polyangia</taxon>
        <taxon>Polyangiales</taxon>
        <taxon>Polyangiaceae</taxon>
        <taxon>Polyangium</taxon>
    </lineage>
</organism>
<evidence type="ECO:0000256" key="3">
    <source>
        <dbReference type="ARBA" id="ARBA00023002"/>
    </source>
</evidence>
<dbReference type="SUPFAM" id="SSF75615">
    <property type="entry name" value="Siroheme synthase middle domains-like"/>
    <property type="match status" value="1"/>
</dbReference>
<comment type="catalytic activity">
    <reaction evidence="6">
        <text>precorrin-2 + NAD(+) = sirohydrochlorin + NADH + 2 H(+)</text>
        <dbReference type="Rhea" id="RHEA:15613"/>
        <dbReference type="ChEBI" id="CHEBI:15378"/>
        <dbReference type="ChEBI" id="CHEBI:57540"/>
        <dbReference type="ChEBI" id="CHEBI:57945"/>
        <dbReference type="ChEBI" id="CHEBI:58351"/>
        <dbReference type="ChEBI" id="CHEBI:58827"/>
        <dbReference type="EC" id="1.3.1.76"/>
    </reaction>
</comment>
<evidence type="ECO:0000313" key="7">
    <source>
        <dbReference type="EMBL" id="MRG97604.1"/>
    </source>
</evidence>
<dbReference type="AlphaFoldDB" id="A0A6N7Q5P9"/>
<evidence type="ECO:0000313" key="8">
    <source>
        <dbReference type="Proteomes" id="UP000440224"/>
    </source>
</evidence>
<dbReference type="InterPro" id="IPR036291">
    <property type="entry name" value="NAD(P)-bd_dom_sf"/>
</dbReference>
<dbReference type="Proteomes" id="UP000440224">
    <property type="component" value="Unassembled WGS sequence"/>
</dbReference>
<evidence type="ECO:0000256" key="4">
    <source>
        <dbReference type="ARBA" id="ARBA00023027"/>
    </source>
</evidence>
<dbReference type="NCBIfam" id="TIGR01470">
    <property type="entry name" value="cysG_Nterm"/>
    <property type="match status" value="1"/>
</dbReference>
<keyword evidence="5" id="KW-0627">Porphyrin biosynthesis</keyword>